<accession>C8PSY2</accession>
<gene>
    <name evidence="1" type="ORF">TREVI0001_0405</name>
</gene>
<reference evidence="1 2" key="1">
    <citation type="submission" date="2009-07" db="EMBL/GenBank/DDBJ databases">
        <authorList>
            <person name="Madupu R."/>
            <person name="Sebastian Y."/>
            <person name="Durkin A.S."/>
            <person name="Torralba M."/>
            <person name="Methe B."/>
            <person name="Sutton G.G."/>
            <person name="Strausberg R.L."/>
            <person name="Nelson K.E."/>
        </authorList>
    </citation>
    <scope>NUCLEOTIDE SEQUENCE [LARGE SCALE GENOMIC DNA]</scope>
    <source>
        <strain evidence="1 2">ATCC 35580</strain>
    </source>
</reference>
<name>C8PSY2_9SPIR</name>
<evidence type="ECO:0000313" key="1">
    <source>
        <dbReference type="EMBL" id="EEV19476.1"/>
    </source>
</evidence>
<proteinExistence type="predicted"/>
<protein>
    <submittedName>
        <fullName evidence="1">Uncharacterized protein</fullName>
    </submittedName>
</protein>
<dbReference type="AlphaFoldDB" id="C8PSY2"/>
<sequence>MKKIMVCMCLLAFTGAVYTENWKYRIPGHFKYFLDRGRTTDYSLYKSAKK</sequence>
<dbReference type="EMBL" id="ACYH01000056">
    <property type="protein sequence ID" value="EEV19476.1"/>
    <property type="molecule type" value="Genomic_DNA"/>
</dbReference>
<organism evidence="1 2">
    <name type="scientific">Treponema vincentii ATCC 35580</name>
    <dbReference type="NCBI Taxonomy" id="596324"/>
    <lineage>
        <taxon>Bacteria</taxon>
        <taxon>Pseudomonadati</taxon>
        <taxon>Spirochaetota</taxon>
        <taxon>Spirochaetia</taxon>
        <taxon>Spirochaetales</taxon>
        <taxon>Treponemataceae</taxon>
        <taxon>Treponema</taxon>
    </lineage>
</organism>
<dbReference type="Proteomes" id="UP000004509">
    <property type="component" value="Unassembled WGS sequence"/>
</dbReference>
<evidence type="ECO:0000313" key="2">
    <source>
        <dbReference type="Proteomes" id="UP000004509"/>
    </source>
</evidence>
<comment type="caution">
    <text evidence="1">The sequence shown here is derived from an EMBL/GenBank/DDBJ whole genome shotgun (WGS) entry which is preliminary data.</text>
</comment>
<dbReference type="STRING" id="596324.TREVI0001_0405"/>